<evidence type="ECO:0000256" key="4">
    <source>
        <dbReference type="ARBA" id="ARBA00022970"/>
    </source>
</evidence>
<dbReference type="PANTHER" id="PTHR13078">
    <property type="entry name" value="PEROXISOMAL MULTIFUNCTIONAL ENZYME TYPE 2-RELATED"/>
    <property type="match status" value="1"/>
</dbReference>
<dbReference type="CDD" id="cd03448">
    <property type="entry name" value="HDE_HSD"/>
    <property type="match status" value="1"/>
</dbReference>
<evidence type="ECO:0000259" key="8">
    <source>
        <dbReference type="Pfam" id="PF01490"/>
    </source>
</evidence>
<feature type="domain" description="Peroxisomal multifunctional enzyme type 2-like N-terminal" evidence="10">
    <location>
        <begin position="483"/>
        <end position="615"/>
    </location>
</feature>
<feature type="transmembrane region" description="Helical" evidence="7">
    <location>
        <begin position="197"/>
        <end position="216"/>
    </location>
</feature>
<evidence type="ECO:0000256" key="5">
    <source>
        <dbReference type="ARBA" id="ARBA00022989"/>
    </source>
</evidence>
<keyword evidence="2" id="KW-0813">Transport</keyword>
<dbReference type="GO" id="GO:0004300">
    <property type="term" value="F:enoyl-CoA hydratase activity"/>
    <property type="evidence" value="ECO:0007669"/>
    <property type="project" value="TreeGrafter"/>
</dbReference>
<evidence type="ECO:0000256" key="1">
    <source>
        <dbReference type="ARBA" id="ARBA00004370"/>
    </source>
</evidence>
<evidence type="ECO:0008006" key="13">
    <source>
        <dbReference type="Google" id="ProtNLM"/>
    </source>
</evidence>
<dbReference type="Proteomes" id="UP000188354">
    <property type="component" value="Chromosome LG03"/>
</dbReference>
<dbReference type="GO" id="GO:0016020">
    <property type="term" value="C:membrane"/>
    <property type="evidence" value="ECO:0007669"/>
    <property type="project" value="UniProtKB-SubCell"/>
</dbReference>
<dbReference type="InterPro" id="IPR029069">
    <property type="entry name" value="HotDog_dom_sf"/>
</dbReference>
<feature type="transmembrane region" description="Helical" evidence="7">
    <location>
        <begin position="306"/>
        <end position="329"/>
    </location>
</feature>
<dbReference type="GO" id="GO:0003857">
    <property type="term" value="F:(3S)-3-hydroxyacyl-CoA dehydrogenase (NAD+) activity"/>
    <property type="evidence" value="ECO:0007669"/>
    <property type="project" value="TreeGrafter"/>
</dbReference>
<feature type="transmembrane region" description="Helical" evidence="7">
    <location>
        <begin position="155"/>
        <end position="177"/>
    </location>
</feature>
<dbReference type="InterPro" id="IPR013057">
    <property type="entry name" value="AA_transpt_TM"/>
</dbReference>
<gene>
    <name evidence="11" type="ORF">TanjilG_05418</name>
</gene>
<evidence type="ECO:0000256" key="2">
    <source>
        <dbReference type="ARBA" id="ARBA00022448"/>
    </source>
</evidence>
<proteinExistence type="predicted"/>
<dbReference type="Gene3D" id="3.10.129.10">
    <property type="entry name" value="Hotdog Thioesterase"/>
    <property type="match status" value="1"/>
</dbReference>
<feature type="transmembrane region" description="Helical" evidence="7">
    <location>
        <begin position="458"/>
        <end position="479"/>
    </location>
</feature>
<feature type="domain" description="MaoC-like" evidence="9">
    <location>
        <begin position="653"/>
        <end position="747"/>
    </location>
</feature>
<dbReference type="InterPro" id="IPR002539">
    <property type="entry name" value="MaoC-like_dom"/>
</dbReference>
<dbReference type="GO" id="GO:0005777">
    <property type="term" value="C:peroxisome"/>
    <property type="evidence" value="ECO:0007669"/>
    <property type="project" value="TreeGrafter"/>
</dbReference>
<reference evidence="11 12" key="1">
    <citation type="journal article" date="2017" name="Plant Biotechnol. J.">
        <title>A comprehensive draft genome sequence for lupin (Lupinus angustifolius), an emerging health food: insights into plant-microbe interactions and legume evolution.</title>
        <authorList>
            <person name="Hane J.K."/>
            <person name="Ming Y."/>
            <person name="Kamphuis L.G."/>
            <person name="Nelson M.N."/>
            <person name="Garg G."/>
            <person name="Atkins C.A."/>
            <person name="Bayer P.E."/>
            <person name="Bravo A."/>
            <person name="Bringans S."/>
            <person name="Cannon S."/>
            <person name="Edwards D."/>
            <person name="Foley R."/>
            <person name="Gao L.L."/>
            <person name="Harrison M.J."/>
            <person name="Huang W."/>
            <person name="Hurgobin B."/>
            <person name="Li S."/>
            <person name="Liu C.W."/>
            <person name="McGrath A."/>
            <person name="Morahan G."/>
            <person name="Murray J."/>
            <person name="Weller J."/>
            <person name="Jian J."/>
            <person name="Singh K.B."/>
        </authorList>
    </citation>
    <scope>NUCLEOTIDE SEQUENCE [LARGE SCALE GENOMIC DNA]</scope>
    <source>
        <strain evidence="12">cv. Tanjil</strain>
        <tissue evidence="11">Whole plant</tissue>
    </source>
</reference>
<keyword evidence="3 7" id="KW-0812">Transmembrane</keyword>
<feature type="transmembrane region" description="Helical" evidence="7">
    <location>
        <begin position="426"/>
        <end position="446"/>
    </location>
</feature>
<dbReference type="Pfam" id="PF01575">
    <property type="entry name" value="MaoC_dehydratas"/>
    <property type="match status" value="1"/>
</dbReference>
<dbReference type="InterPro" id="IPR054357">
    <property type="entry name" value="MFE-2_N"/>
</dbReference>
<dbReference type="Pfam" id="PF22622">
    <property type="entry name" value="MFE-2_hydrat-2_N"/>
    <property type="match status" value="1"/>
</dbReference>
<protein>
    <recommendedName>
        <fullName evidence="13">MaoC-like domain-containing protein</fullName>
    </recommendedName>
</protein>
<accession>A0A1J7IKM5</accession>
<evidence type="ECO:0000256" key="6">
    <source>
        <dbReference type="ARBA" id="ARBA00023136"/>
    </source>
</evidence>
<dbReference type="GO" id="GO:0044594">
    <property type="term" value="F:17-beta-hydroxysteroid dehydrogenase (NAD+) activity"/>
    <property type="evidence" value="ECO:0007669"/>
    <property type="project" value="TreeGrafter"/>
</dbReference>
<feature type="transmembrane region" description="Helical" evidence="7">
    <location>
        <begin position="223"/>
        <end position="246"/>
    </location>
</feature>
<dbReference type="GO" id="GO:0006635">
    <property type="term" value="P:fatty acid beta-oxidation"/>
    <property type="evidence" value="ECO:0007669"/>
    <property type="project" value="TreeGrafter"/>
</dbReference>
<evidence type="ECO:0000256" key="3">
    <source>
        <dbReference type="ARBA" id="ARBA00022692"/>
    </source>
</evidence>
<feature type="transmembrane region" description="Helical" evidence="7">
    <location>
        <begin position="400"/>
        <end position="420"/>
    </location>
</feature>
<dbReference type="PANTHER" id="PTHR13078:SF56">
    <property type="entry name" value="PEROXISOMAL MULTIFUNCTIONAL ENZYME TYPE 2"/>
    <property type="match status" value="1"/>
</dbReference>
<keyword evidence="5 7" id="KW-1133">Transmembrane helix</keyword>
<dbReference type="AlphaFoldDB" id="A0A1J7IKM5"/>
<evidence type="ECO:0000256" key="7">
    <source>
        <dbReference type="SAM" id="Phobius"/>
    </source>
</evidence>
<evidence type="ECO:0000313" key="11">
    <source>
        <dbReference type="EMBL" id="OIW14797.1"/>
    </source>
</evidence>
<keyword evidence="12" id="KW-1185">Reference proteome</keyword>
<dbReference type="STRING" id="3871.A0A1J7IKM5"/>
<keyword evidence="6 7" id="KW-0472">Membrane</keyword>
<dbReference type="GO" id="GO:0006865">
    <property type="term" value="P:amino acid transport"/>
    <property type="evidence" value="ECO:0007669"/>
    <property type="project" value="UniProtKB-KW"/>
</dbReference>
<feature type="transmembrane region" description="Helical" evidence="7">
    <location>
        <begin position="354"/>
        <end position="379"/>
    </location>
</feature>
<feature type="transmembrane region" description="Helical" evidence="7">
    <location>
        <begin position="76"/>
        <end position="98"/>
    </location>
</feature>
<feature type="transmembrane region" description="Helical" evidence="7">
    <location>
        <begin position="266"/>
        <end position="285"/>
    </location>
</feature>
<evidence type="ECO:0000313" key="12">
    <source>
        <dbReference type="Proteomes" id="UP000188354"/>
    </source>
</evidence>
<sequence>MIMEEMVEVKRSISSTPSMSLNDLFLKSPYVSRFMNTPMMKALENMHGYIEQVDLFTKLDPQDDWLPITESRKGNVYYAAFHVLSSGIGFQALVLPFAFISLGWIWGIICLCVVFLWQFYTLWLLIQLHESDSGVRHSRYLKLAMAAFGEKLGKLLALFPIMYLSGGTCVTLIMIGGSTMKILFHLICEDSCTLKPLTTIECYLVFTGSAILLAQLPNLDSIAWVSLTGAITAISYCCIIWILSIVQGKVSHINYESQYETNNIFSVWNSLGIIAFAFRGHNLVLEIQGTMHSEAREPSRLAMWKGVVYAYLVIALCLFPLAIGGYWSYGNLLPSNGGMLSALYKYHKHDTPNFIMIMTTFLVVVNSLSSFQIYAMPVFDNLESRYTSMKNKPCPRWLRIAFRVFFGCLALFISIALPFLPSLAGLFGGIALPITLAYPCFMWIVIKKPKKYSTDWYLNWMLGIVGMVLSVLVVIGAIWTSHSYTERDVALYALGIGACASNAVDADELKYVYHENGQNHIKVLPTYAAILAQKSLEGGFDIPGFKYDPRLLLHGQQYIELYKPFPSSCNVHSKVCLAGLHDKGKAAILEYETKTYDKESGDLLCMNRMTVYLRGAGGFSKSSKPFSYSNYPSNQVSTVKIPEKFLNFCSFWQALVYRLSGDYNPLHSDPMFAKVAGFSQPILHGLCTLGFAVRAIIKSICKGDADIIKGISGRFLLHVYPGETLVTEMWLQGLRVIYRTKVKERNQAVLSGFVDLRGLTSSL</sequence>
<dbReference type="Pfam" id="PF01490">
    <property type="entry name" value="Aa_trans"/>
    <property type="match status" value="1"/>
</dbReference>
<evidence type="ECO:0000259" key="9">
    <source>
        <dbReference type="Pfam" id="PF01575"/>
    </source>
</evidence>
<feature type="transmembrane region" description="Helical" evidence="7">
    <location>
        <begin position="104"/>
        <end position="126"/>
    </location>
</feature>
<comment type="subcellular location">
    <subcellularLocation>
        <location evidence="1">Membrane</location>
    </subcellularLocation>
</comment>
<dbReference type="SUPFAM" id="SSF54637">
    <property type="entry name" value="Thioesterase/thiol ester dehydrase-isomerase"/>
    <property type="match status" value="2"/>
</dbReference>
<dbReference type="Gramene" id="OIW14797">
    <property type="protein sequence ID" value="OIW14797"/>
    <property type="gene ID" value="TanjilG_05418"/>
</dbReference>
<keyword evidence="4" id="KW-0029">Amino-acid transport</keyword>
<dbReference type="EMBL" id="CM007363">
    <property type="protein sequence ID" value="OIW14797.1"/>
    <property type="molecule type" value="Genomic_DNA"/>
</dbReference>
<organism evidence="11 12">
    <name type="scientific">Lupinus angustifolius</name>
    <name type="common">Narrow-leaved blue lupine</name>
    <dbReference type="NCBI Taxonomy" id="3871"/>
    <lineage>
        <taxon>Eukaryota</taxon>
        <taxon>Viridiplantae</taxon>
        <taxon>Streptophyta</taxon>
        <taxon>Embryophyta</taxon>
        <taxon>Tracheophyta</taxon>
        <taxon>Spermatophyta</taxon>
        <taxon>Magnoliopsida</taxon>
        <taxon>eudicotyledons</taxon>
        <taxon>Gunneridae</taxon>
        <taxon>Pentapetalae</taxon>
        <taxon>rosids</taxon>
        <taxon>fabids</taxon>
        <taxon>Fabales</taxon>
        <taxon>Fabaceae</taxon>
        <taxon>Papilionoideae</taxon>
        <taxon>50 kb inversion clade</taxon>
        <taxon>genistoids sensu lato</taxon>
        <taxon>core genistoids</taxon>
        <taxon>Genisteae</taxon>
        <taxon>Lupinus</taxon>
    </lineage>
</organism>
<name>A0A1J7IKM5_LUPAN</name>
<evidence type="ECO:0000259" key="10">
    <source>
        <dbReference type="Pfam" id="PF22622"/>
    </source>
</evidence>
<feature type="domain" description="Amino acid transporter transmembrane" evidence="8">
    <location>
        <begin position="73"/>
        <end position="479"/>
    </location>
</feature>